<reference evidence="2" key="1">
    <citation type="journal article" date="2008" name="Nat. Genet.">
        <title>The Pristionchus pacificus genome provides a unique perspective on nematode lifestyle and parasitism.</title>
        <authorList>
            <person name="Dieterich C."/>
            <person name="Clifton S.W."/>
            <person name="Schuster L.N."/>
            <person name="Chinwalla A."/>
            <person name="Delehaunty K."/>
            <person name="Dinkelacker I."/>
            <person name="Fulton L."/>
            <person name="Fulton R."/>
            <person name="Godfrey J."/>
            <person name="Minx P."/>
            <person name="Mitreva M."/>
            <person name="Roeseler W."/>
            <person name="Tian H."/>
            <person name="Witte H."/>
            <person name="Yang S.P."/>
            <person name="Wilson R.K."/>
            <person name="Sommer R.J."/>
        </authorList>
    </citation>
    <scope>NUCLEOTIDE SEQUENCE [LARGE SCALE GENOMIC DNA]</scope>
    <source>
        <strain evidence="2">PS312</strain>
    </source>
</reference>
<organism evidence="1 2">
    <name type="scientific">Pristionchus pacificus</name>
    <name type="common">Parasitic nematode worm</name>
    <dbReference type="NCBI Taxonomy" id="54126"/>
    <lineage>
        <taxon>Eukaryota</taxon>
        <taxon>Metazoa</taxon>
        <taxon>Ecdysozoa</taxon>
        <taxon>Nematoda</taxon>
        <taxon>Chromadorea</taxon>
        <taxon>Rhabditida</taxon>
        <taxon>Rhabditina</taxon>
        <taxon>Diplogasteromorpha</taxon>
        <taxon>Diplogasteroidea</taxon>
        <taxon>Neodiplogasteridae</taxon>
        <taxon>Pristionchus</taxon>
    </lineage>
</organism>
<accession>A0A2A6B6R7</accession>
<evidence type="ECO:0000313" key="2">
    <source>
        <dbReference type="Proteomes" id="UP000005239"/>
    </source>
</evidence>
<dbReference type="Proteomes" id="UP000005239">
    <property type="component" value="Unassembled WGS sequence"/>
</dbReference>
<proteinExistence type="predicted"/>
<keyword evidence="2" id="KW-1185">Reference proteome</keyword>
<gene>
    <name evidence="1" type="primary">WBGene00282243</name>
</gene>
<protein>
    <submittedName>
        <fullName evidence="1">Uncharacterized protein</fullName>
    </submittedName>
</protein>
<dbReference type="EnsemblMetazoa" id="PPA43874.1">
    <property type="protein sequence ID" value="PPA43874.1"/>
    <property type="gene ID" value="WBGene00282243"/>
</dbReference>
<name>A0A2A6B6R7_PRIPA</name>
<evidence type="ECO:0000313" key="1">
    <source>
        <dbReference type="EnsemblMetazoa" id="PPA43874.1"/>
    </source>
</evidence>
<accession>A0A8R1V230</accession>
<reference evidence="1" key="2">
    <citation type="submission" date="2022-06" db="UniProtKB">
        <authorList>
            <consortium name="EnsemblMetazoa"/>
        </authorList>
    </citation>
    <scope>IDENTIFICATION</scope>
    <source>
        <strain evidence="1">PS312</strain>
    </source>
</reference>
<dbReference type="AlphaFoldDB" id="A0A2A6B6R7"/>
<sequence length="154" mass="17793">MERREQKGIDVSCGSDVVVAFASELKTAATEGRSRRSRRRVGGRNVTNEGRALPGIREMAKFRTVISKNQCESGSTMQERKGRDYGRTFPLARVTCEQRTNRTGWVEERRKLKLLCDRHVIRVEQTTCKFESNWMNEMRSLTFFLVQDINTRAS</sequence>